<dbReference type="RefSeq" id="WP_217776724.1">
    <property type="nucleotide sequence ID" value="NZ_JAHRWL010000001.1"/>
</dbReference>
<dbReference type="EMBL" id="JAHRWL010000001">
    <property type="protein sequence ID" value="MBV2358877.1"/>
    <property type="molecule type" value="Genomic_DNA"/>
</dbReference>
<feature type="signal peptide" evidence="1">
    <location>
        <begin position="1"/>
        <end position="20"/>
    </location>
</feature>
<evidence type="ECO:0000259" key="2">
    <source>
        <dbReference type="Pfam" id="PF13609"/>
    </source>
</evidence>
<feature type="chain" id="PRO_5046977063" evidence="1">
    <location>
        <begin position="21"/>
        <end position="324"/>
    </location>
</feature>
<keyword evidence="4" id="KW-1185">Reference proteome</keyword>
<reference evidence="3" key="1">
    <citation type="submission" date="2021-06" db="EMBL/GenBank/DDBJ databases">
        <title>Thalassococcus sp. CAU 1522 isolated from sea sand, Republic of Korea.</title>
        <authorList>
            <person name="Kim W."/>
        </authorList>
    </citation>
    <scope>NUCLEOTIDE SEQUENCE</scope>
    <source>
        <strain evidence="3">CAU 1522</strain>
    </source>
</reference>
<evidence type="ECO:0000256" key="1">
    <source>
        <dbReference type="SAM" id="SignalP"/>
    </source>
</evidence>
<evidence type="ECO:0000313" key="3">
    <source>
        <dbReference type="EMBL" id="MBV2358877.1"/>
    </source>
</evidence>
<dbReference type="Pfam" id="PF13609">
    <property type="entry name" value="Porin_4"/>
    <property type="match status" value="1"/>
</dbReference>
<sequence>MKKILFATTALVVTAGVASAEVAVTGFAELGVFKDENRVNDVTQTHTDIDVTFKMSGEADNGLTFGASFDLDEIDGGGDRTDDTQFDDATVFLSFGGAKLTVGDTDSAFDARLTETAIGDTIRDDHTVHPGYNGNSYLDERLDTQVVRFDYTFDAFTGSISVNSDDSGTLDPTWSLGVSYNAELAGLTLGVGLGYIKADSDAPGVYDEIIGLSLNTTFNNGLRAIVNYSHWSDNTSGGADDANHWGIGLGYTMNALTVSANYGIYDFDNDLENSGWGLVANYDLGGGLVAQFGAGGGDCDVVVGECAAVGDYETTYSLGLAMSF</sequence>
<feature type="domain" description="Porin" evidence="2">
    <location>
        <begin position="7"/>
        <end position="292"/>
    </location>
</feature>
<dbReference type="InterPro" id="IPR033900">
    <property type="entry name" value="Gram_neg_porin_domain"/>
</dbReference>
<comment type="caution">
    <text evidence="3">The sequence shown here is derived from an EMBL/GenBank/DDBJ whole genome shotgun (WGS) entry which is preliminary data.</text>
</comment>
<dbReference type="Proteomes" id="UP001166293">
    <property type="component" value="Unassembled WGS sequence"/>
</dbReference>
<keyword evidence="1" id="KW-0732">Signal</keyword>
<proteinExistence type="predicted"/>
<organism evidence="3 4">
    <name type="scientific">Thalassococcus arenae</name>
    <dbReference type="NCBI Taxonomy" id="2851652"/>
    <lineage>
        <taxon>Bacteria</taxon>
        <taxon>Pseudomonadati</taxon>
        <taxon>Pseudomonadota</taxon>
        <taxon>Alphaproteobacteria</taxon>
        <taxon>Rhodobacterales</taxon>
        <taxon>Roseobacteraceae</taxon>
        <taxon>Thalassococcus</taxon>
    </lineage>
</organism>
<protein>
    <submittedName>
        <fullName evidence="3">Porin</fullName>
    </submittedName>
</protein>
<evidence type="ECO:0000313" key="4">
    <source>
        <dbReference type="Proteomes" id="UP001166293"/>
    </source>
</evidence>
<gene>
    <name evidence="3" type="ORF">KUH32_03750</name>
</gene>
<accession>A0ABS6N5D3</accession>
<name>A0ABS6N5D3_9RHOB</name>